<proteinExistence type="predicted"/>
<dbReference type="Pfam" id="PF00753">
    <property type="entry name" value="Lactamase_B"/>
    <property type="match status" value="1"/>
</dbReference>
<feature type="chain" id="PRO_5016612626" evidence="1">
    <location>
        <begin position="21"/>
        <end position="309"/>
    </location>
</feature>
<comment type="caution">
    <text evidence="3">The sequence shown here is derived from an EMBL/GenBank/DDBJ whole genome shotgun (WGS) entry which is preliminary data.</text>
</comment>
<evidence type="ECO:0000259" key="2">
    <source>
        <dbReference type="Pfam" id="PF00753"/>
    </source>
</evidence>
<keyword evidence="3" id="KW-0378">Hydrolase</keyword>
<gene>
    <name evidence="3" type="ORF">DWU99_17045</name>
</gene>
<dbReference type="PANTHER" id="PTHR46018:SF3">
    <property type="entry name" value="ARYLSULFATASE"/>
    <property type="match status" value="1"/>
</dbReference>
<organism evidence="3 4">
    <name type="scientific">Dyella psychrodurans</name>
    <dbReference type="NCBI Taxonomy" id="1927960"/>
    <lineage>
        <taxon>Bacteria</taxon>
        <taxon>Pseudomonadati</taxon>
        <taxon>Pseudomonadota</taxon>
        <taxon>Gammaproteobacteria</taxon>
        <taxon>Lysobacterales</taxon>
        <taxon>Rhodanobacteraceae</taxon>
        <taxon>Dyella</taxon>
    </lineage>
</organism>
<dbReference type="RefSeq" id="WP_115479286.1">
    <property type="nucleotide sequence ID" value="NZ_QRBF01000007.1"/>
</dbReference>
<dbReference type="OrthoDB" id="9803916at2"/>
<evidence type="ECO:0000313" key="4">
    <source>
        <dbReference type="Proteomes" id="UP000255334"/>
    </source>
</evidence>
<dbReference type="InterPro" id="IPR036866">
    <property type="entry name" value="RibonucZ/Hydroxyglut_hydro"/>
</dbReference>
<dbReference type="GO" id="GO:0042781">
    <property type="term" value="F:3'-tRNA processing endoribonuclease activity"/>
    <property type="evidence" value="ECO:0007669"/>
    <property type="project" value="TreeGrafter"/>
</dbReference>
<feature type="domain" description="Metallo-beta-lactamase" evidence="2">
    <location>
        <begin position="44"/>
        <end position="126"/>
    </location>
</feature>
<name>A0A370WZD5_9GAMM</name>
<protein>
    <submittedName>
        <fullName evidence="3">MBL fold metallo-hydrolase</fullName>
    </submittedName>
</protein>
<sequence>MSKFSFCAALLMFAATGSIAAPVASPLELVVLGSGGPGATGRAGAGYVVLVDGNPRILVDAGPGTFVRLGEAKLSLANIDTVLLTHLHVDHTGELPGFFKARAVSGDGPVNVRVFGPTGHRGEGDEATFPSTSRFIDLLFGPDGAYSYLHDFAAPVTINATNIDASANAPKTPKVIYSEQGLDISAIAGHHGDAPAVIYRIDYHHQSITFSGDIDAKGIDNLRRIAQHTSLLVFNCVVLDPPGSRPVLYTLHTPPKTIGAVAADSETKKLLLSHLSPVIDQQQASVEASIREHYKGPVVFAQDGMRLQP</sequence>
<evidence type="ECO:0000313" key="3">
    <source>
        <dbReference type="EMBL" id="RDS81381.1"/>
    </source>
</evidence>
<accession>A0A370WZD5</accession>
<evidence type="ECO:0000256" key="1">
    <source>
        <dbReference type="SAM" id="SignalP"/>
    </source>
</evidence>
<feature type="signal peptide" evidence="1">
    <location>
        <begin position="1"/>
        <end position="20"/>
    </location>
</feature>
<dbReference type="InterPro" id="IPR001279">
    <property type="entry name" value="Metallo-B-lactamas"/>
</dbReference>
<dbReference type="SUPFAM" id="SSF56281">
    <property type="entry name" value="Metallo-hydrolase/oxidoreductase"/>
    <property type="match status" value="1"/>
</dbReference>
<keyword evidence="1" id="KW-0732">Signal</keyword>
<dbReference type="Gene3D" id="3.60.15.10">
    <property type="entry name" value="Ribonuclease Z/Hydroxyacylglutathione hydrolase-like"/>
    <property type="match status" value="1"/>
</dbReference>
<dbReference type="EMBL" id="QRBF01000007">
    <property type="protein sequence ID" value="RDS81381.1"/>
    <property type="molecule type" value="Genomic_DNA"/>
</dbReference>
<reference evidence="3 4" key="1">
    <citation type="submission" date="2018-07" db="EMBL/GenBank/DDBJ databases">
        <title>Dyella monticola sp. nov. and Dyella psychrodurans sp. nov. isolated from monsoon evergreen broad-leaved forest soil of Dinghu Mountain, China.</title>
        <authorList>
            <person name="Gao Z."/>
            <person name="Qiu L."/>
        </authorList>
    </citation>
    <scope>NUCLEOTIDE SEQUENCE [LARGE SCALE GENOMIC DNA]</scope>
    <source>
        <strain evidence="3 4">4MSK11</strain>
    </source>
</reference>
<keyword evidence="4" id="KW-1185">Reference proteome</keyword>
<dbReference type="Proteomes" id="UP000255334">
    <property type="component" value="Unassembled WGS sequence"/>
</dbReference>
<dbReference type="PANTHER" id="PTHR46018">
    <property type="entry name" value="ZINC PHOSPHODIESTERASE ELAC PROTEIN 1"/>
    <property type="match status" value="1"/>
</dbReference>
<dbReference type="AlphaFoldDB" id="A0A370WZD5"/>